<evidence type="ECO:0000313" key="1">
    <source>
        <dbReference type="EMBL" id="DAD81470.1"/>
    </source>
</evidence>
<protein>
    <submittedName>
        <fullName evidence="1">Colicin E8</fullName>
    </submittedName>
</protein>
<name>A0A8S5MGV1_9CAUD</name>
<reference evidence="1" key="1">
    <citation type="journal article" date="2021" name="Proc. Natl. Acad. Sci. U.S.A.">
        <title>A Catalog of Tens of Thousands of Viruses from Human Metagenomes Reveals Hidden Associations with Chronic Diseases.</title>
        <authorList>
            <person name="Tisza M.J."/>
            <person name="Buck C.B."/>
        </authorList>
    </citation>
    <scope>NUCLEOTIDE SEQUENCE</scope>
    <source>
        <strain evidence="1">Ct1h53</strain>
    </source>
</reference>
<dbReference type="EMBL" id="BK014902">
    <property type="protein sequence ID" value="DAD81470.1"/>
    <property type="molecule type" value="Genomic_DNA"/>
</dbReference>
<sequence length="33" mass="3948">MELKDSVRVMTKEEFESAINEDIKFVEGIKHFF</sequence>
<proteinExistence type="predicted"/>
<organism evidence="1">
    <name type="scientific">Podoviridae sp. ct1h53</name>
    <dbReference type="NCBI Taxonomy" id="2826536"/>
    <lineage>
        <taxon>Viruses</taxon>
        <taxon>Duplodnaviria</taxon>
        <taxon>Heunggongvirae</taxon>
        <taxon>Uroviricota</taxon>
        <taxon>Caudoviricetes</taxon>
    </lineage>
</organism>
<accession>A0A8S5MGV1</accession>